<name>A0AAP0NBP0_LIQFO</name>
<feature type="coiled-coil region" evidence="1">
    <location>
        <begin position="170"/>
        <end position="207"/>
    </location>
</feature>
<organism evidence="2 3">
    <name type="scientific">Liquidambar formosana</name>
    <name type="common">Formosan gum</name>
    <dbReference type="NCBI Taxonomy" id="63359"/>
    <lineage>
        <taxon>Eukaryota</taxon>
        <taxon>Viridiplantae</taxon>
        <taxon>Streptophyta</taxon>
        <taxon>Embryophyta</taxon>
        <taxon>Tracheophyta</taxon>
        <taxon>Spermatophyta</taxon>
        <taxon>Magnoliopsida</taxon>
        <taxon>eudicotyledons</taxon>
        <taxon>Gunneridae</taxon>
        <taxon>Pentapetalae</taxon>
        <taxon>Saxifragales</taxon>
        <taxon>Altingiaceae</taxon>
        <taxon>Liquidambar</taxon>
    </lineage>
</organism>
<dbReference type="PANTHER" id="PTHR33735:SF14">
    <property type="entry name" value="PHAGE CAPSID SCAFFOLDING PROTEIN (GPO) SERINE PEPTIDASE"/>
    <property type="match status" value="1"/>
</dbReference>
<evidence type="ECO:0000313" key="2">
    <source>
        <dbReference type="EMBL" id="KAK9269988.1"/>
    </source>
</evidence>
<comment type="caution">
    <text evidence="2">The sequence shown here is derived from an EMBL/GenBank/DDBJ whole genome shotgun (WGS) entry which is preliminary data.</text>
</comment>
<dbReference type="EMBL" id="JBBPBK010000014">
    <property type="protein sequence ID" value="KAK9269988.1"/>
    <property type="molecule type" value="Genomic_DNA"/>
</dbReference>
<dbReference type="PANTHER" id="PTHR33735">
    <property type="entry name" value="EXPRESSED PROTEIN"/>
    <property type="match status" value="1"/>
</dbReference>
<sequence>MSTTGSIVPHNFTTLHSRTCHRFQAFNRNSSYLSTISIQKDGCRLLGNGGLRFLSVGQGVQSGIHKKMAVCSSVPPGAPLPSEPPSPHTCRKPWVVGMLLAMILPFFRNKWGPLSLLKSKVDTVVETAEHIAEVVEKVAEEVEKVADEVGDHLPDGGKLKGAFNFVENLAKETAKDAHEADEVIDKLEEVEKDVESLFDQVSESAKEDKDKK</sequence>
<gene>
    <name evidence="2" type="ORF">L1049_025561</name>
</gene>
<keyword evidence="3" id="KW-1185">Reference proteome</keyword>
<protein>
    <submittedName>
        <fullName evidence="2">Uncharacterized protein</fullName>
    </submittedName>
</protein>
<reference evidence="2 3" key="1">
    <citation type="journal article" date="2024" name="Plant J.">
        <title>Genome sequences and population genomics reveal climatic adaptation and genomic divergence between two closely related sweetgum species.</title>
        <authorList>
            <person name="Xu W.Q."/>
            <person name="Ren C.Q."/>
            <person name="Zhang X.Y."/>
            <person name="Comes H.P."/>
            <person name="Liu X.H."/>
            <person name="Li Y.G."/>
            <person name="Kettle C.J."/>
            <person name="Jalonen R."/>
            <person name="Gaisberger H."/>
            <person name="Ma Y.Z."/>
            <person name="Qiu Y.X."/>
        </authorList>
    </citation>
    <scope>NUCLEOTIDE SEQUENCE [LARGE SCALE GENOMIC DNA]</scope>
    <source>
        <strain evidence="2">Hangzhou</strain>
    </source>
</reference>
<accession>A0AAP0NBP0</accession>
<evidence type="ECO:0000313" key="3">
    <source>
        <dbReference type="Proteomes" id="UP001415857"/>
    </source>
</evidence>
<dbReference type="AlphaFoldDB" id="A0AAP0NBP0"/>
<evidence type="ECO:0000256" key="1">
    <source>
        <dbReference type="SAM" id="Coils"/>
    </source>
</evidence>
<proteinExistence type="predicted"/>
<dbReference type="Proteomes" id="UP001415857">
    <property type="component" value="Unassembled WGS sequence"/>
</dbReference>
<keyword evidence="1" id="KW-0175">Coiled coil</keyword>